<dbReference type="GO" id="GO:0003677">
    <property type="term" value="F:DNA binding"/>
    <property type="evidence" value="ECO:0007669"/>
    <property type="project" value="InterPro"/>
</dbReference>
<accession>A0AA95GS95</accession>
<dbReference type="RefSeq" id="WP_026823530.1">
    <property type="nucleotide sequence ID" value="NZ_CP123513.1"/>
</dbReference>
<keyword evidence="4" id="KW-1185">Reference proteome</keyword>
<dbReference type="PROSITE" id="PS50943">
    <property type="entry name" value="HTH_CROC1"/>
    <property type="match status" value="1"/>
</dbReference>
<gene>
    <name evidence="2" type="ORF">QE210_21130</name>
    <name evidence="3" type="ORF">QE258_27685</name>
</gene>
<dbReference type="Pfam" id="PF01381">
    <property type="entry name" value="HTH_3"/>
    <property type="match status" value="1"/>
</dbReference>
<dbReference type="AlphaFoldDB" id="A0AA95GS95"/>
<geneLocation type="plasmid" evidence="2 5">
    <name>paPv9</name>
</geneLocation>
<keyword evidence="2" id="KW-0614">Plasmid</keyword>
<reference evidence="2" key="1">
    <citation type="submission" date="2023-04" db="EMBL/GenBank/DDBJ databases">
        <title>Genome dynamics across the evolutionary transition to endosymbiosis.</title>
        <authorList>
            <person name="Siozios S."/>
            <person name="Nadal-Jimenez P."/>
            <person name="Azagi T."/>
            <person name="Sprong H."/>
            <person name="Frost C.L."/>
            <person name="Parratt S.R."/>
            <person name="Taylor G."/>
            <person name="Brettell L."/>
            <person name="Lew K.C."/>
            <person name="Croft L."/>
            <person name="King K.C."/>
            <person name="Brockhurst M.A."/>
            <person name="Hypsa V."/>
            <person name="Novakova E."/>
            <person name="Darby A.C."/>
            <person name="Hurst G.D.D."/>
        </authorList>
    </citation>
    <scope>NUCLEOTIDE SEQUENCE</scope>
    <source>
        <strain evidence="3">ANv_CAN</strain>
        <strain evidence="2">APv</strain>
        <plasmid evidence="3">paNv_CAN14</plasmid>
        <plasmid evidence="2">paPv9</plasmid>
    </source>
</reference>
<dbReference type="SMART" id="SM00530">
    <property type="entry name" value="HTH_XRE"/>
    <property type="match status" value="1"/>
</dbReference>
<evidence type="ECO:0000313" key="5">
    <source>
        <dbReference type="Proteomes" id="UP001177595"/>
    </source>
</evidence>
<dbReference type="EMBL" id="CP123513">
    <property type="protein sequence ID" value="WGM03943.1"/>
    <property type="molecule type" value="Genomic_DNA"/>
</dbReference>
<dbReference type="Gene3D" id="1.10.260.40">
    <property type="entry name" value="lambda repressor-like DNA-binding domains"/>
    <property type="match status" value="1"/>
</dbReference>
<dbReference type="Proteomes" id="UP001177595">
    <property type="component" value="Plasmid paPv9"/>
</dbReference>
<evidence type="ECO:0000313" key="4">
    <source>
        <dbReference type="Proteomes" id="UP001177592"/>
    </source>
</evidence>
<dbReference type="InterPro" id="IPR010982">
    <property type="entry name" value="Lambda_DNA-bd_dom_sf"/>
</dbReference>
<dbReference type="Proteomes" id="UP001177592">
    <property type="component" value="Plasmid paNv_CAN14"/>
</dbReference>
<dbReference type="SUPFAM" id="SSF47413">
    <property type="entry name" value="lambda repressor-like DNA-binding domains"/>
    <property type="match status" value="1"/>
</dbReference>
<organism evidence="2 5">
    <name type="scientific">Arsenophonus nasoniae</name>
    <name type="common">son-killer infecting Nasonia vitripennis</name>
    <dbReference type="NCBI Taxonomy" id="638"/>
    <lineage>
        <taxon>Bacteria</taxon>
        <taxon>Pseudomonadati</taxon>
        <taxon>Pseudomonadota</taxon>
        <taxon>Gammaproteobacteria</taxon>
        <taxon>Enterobacterales</taxon>
        <taxon>Morganellaceae</taxon>
        <taxon>Arsenophonus</taxon>
    </lineage>
</organism>
<evidence type="ECO:0000313" key="2">
    <source>
        <dbReference type="EMBL" id="WGM03943.1"/>
    </source>
</evidence>
<geneLocation type="plasmid" evidence="3 4">
    <name>paNv_CAN14</name>
</geneLocation>
<evidence type="ECO:0000259" key="1">
    <source>
        <dbReference type="PROSITE" id="PS50943"/>
    </source>
</evidence>
<sequence>MKTLAERIKFILKEKDINQVEAARLCGVHQQSISHIIRSNLKESKLSPRIADGLNVNPEWLIYGKGTYKRSVIIRIPLFNNNVEILNYIKNDNIDNEDNYFLINYPLKGKPFAYQLSQKEIIICGQICNNEKLKVLKNEYIYLTLEEVIISKEIPENFPFIFQIYERCIKNVIF</sequence>
<name>A0AA95GS95_9GAMM</name>
<feature type="domain" description="HTH cro/C1-type" evidence="1">
    <location>
        <begin position="8"/>
        <end position="61"/>
    </location>
</feature>
<dbReference type="EMBL" id="CP123537">
    <property type="protein sequence ID" value="WGM09140.1"/>
    <property type="molecule type" value="Genomic_DNA"/>
</dbReference>
<protein>
    <submittedName>
        <fullName evidence="2">Helix-turn-helix transcriptional regulator</fullName>
    </submittedName>
</protein>
<proteinExistence type="predicted"/>
<dbReference type="CDD" id="cd00093">
    <property type="entry name" value="HTH_XRE"/>
    <property type="match status" value="1"/>
</dbReference>
<evidence type="ECO:0000313" key="3">
    <source>
        <dbReference type="EMBL" id="WGM09140.1"/>
    </source>
</evidence>
<dbReference type="InterPro" id="IPR001387">
    <property type="entry name" value="Cro/C1-type_HTH"/>
</dbReference>